<feature type="compositionally biased region" description="Low complexity" evidence="3">
    <location>
        <begin position="486"/>
        <end position="507"/>
    </location>
</feature>
<keyword evidence="1 2" id="KW-0238">DNA-binding</keyword>
<feature type="domain" description="HMG box" evidence="4">
    <location>
        <begin position="117"/>
        <end position="200"/>
    </location>
</feature>
<gene>
    <name evidence="5" type="ORF">APAL1065_LOCUS2385</name>
</gene>
<dbReference type="GO" id="GO:0003677">
    <property type="term" value="F:DNA binding"/>
    <property type="evidence" value="ECO:0007669"/>
    <property type="project" value="UniProtKB-UniRule"/>
</dbReference>
<dbReference type="Gene3D" id="1.10.30.10">
    <property type="entry name" value="High mobility group box domain"/>
    <property type="match status" value="1"/>
</dbReference>
<dbReference type="InterPro" id="IPR050342">
    <property type="entry name" value="HMGB"/>
</dbReference>
<dbReference type="InterPro" id="IPR036910">
    <property type="entry name" value="HMG_box_dom_sf"/>
</dbReference>
<dbReference type="PANTHER" id="PTHR48112">
    <property type="entry name" value="HIGH MOBILITY GROUP PROTEIN DSP1"/>
    <property type="match status" value="1"/>
</dbReference>
<feature type="compositionally biased region" description="Low complexity" evidence="3">
    <location>
        <begin position="541"/>
        <end position="550"/>
    </location>
</feature>
<dbReference type="PANTHER" id="PTHR48112:SF15">
    <property type="entry name" value="HMG BOX DOMAIN-CONTAINING PROTEIN"/>
    <property type="match status" value="1"/>
</dbReference>
<feature type="region of interest" description="Disordered" evidence="3">
    <location>
        <begin position="363"/>
        <end position="413"/>
    </location>
</feature>
<proteinExistence type="predicted"/>
<feature type="compositionally biased region" description="Polar residues" evidence="3">
    <location>
        <begin position="71"/>
        <end position="104"/>
    </location>
</feature>
<keyword evidence="2" id="KW-0539">Nucleus</keyword>
<name>A0A7S2VBD4_9STRA</name>
<evidence type="ECO:0000256" key="1">
    <source>
        <dbReference type="ARBA" id="ARBA00023125"/>
    </source>
</evidence>
<dbReference type="SMART" id="SM00398">
    <property type="entry name" value="HMG"/>
    <property type="match status" value="1"/>
</dbReference>
<dbReference type="SUPFAM" id="SSF47095">
    <property type="entry name" value="HMG-box"/>
    <property type="match status" value="1"/>
</dbReference>
<reference evidence="5" key="1">
    <citation type="submission" date="2021-01" db="EMBL/GenBank/DDBJ databases">
        <authorList>
            <person name="Corre E."/>
            <person name="Pelletier E."/>
            <person name="Niang G."/>
            <person name="Scheremetjew M."/>
            <person name="Finn R."/>
            <person name="Kale V."/>
            <person name="Holt S."/>
            <person name="Cochrane G."/>
            <person name="Meng A."/>
            <person name="Brown T."/>
            <person name="Cohen L."/>
        </authorList>
    </citation>
    <scope>NUCLEOTIDE SEQUENCE</scope>
    <source>
        <strain evidence="5">CCMP125</strain>
    </source>
</reference>
<dbReference type="Pfam" id="PF09011">
    <property type="entry name" value="HMG_box_2"/>
    <property type="match status" value="1"/>
</dbReference>
<dbReference type="AlphaFoldDB" id="A0A7S2VBD4"/>
<dbReference type="PROSITE" id="PS50118">
    <property type="entry name" value="HMG_BOX_2"/>
    <property type="match status" value="1"/>
</dbReference>
<feature type="compositionally biased region" description="Polar residues" evidence="3">
    <location>
        <begin position="371"/>
        <end position="392"/>
    </location>
</feature>
<evidence type="ECO:0000259" key="4">
    <source>
        <dbReference type="PROSITE" id="PS50118"/>
    </source>
</evidence>
<evidence type="ECO:0000256" key="2">
    <source>
        <dbReference type="PROSITE-ProRule" id="PRU00267"/>
    </source>
</evidence>
<accession>A0A7S2VBD4</accession>
<evidence type="ECO:0000313" key="5">
    <source>
        <dbReference type="EMBL" id="CAD9944573.1"/>
    </source>
</evidence>
<dbReference type="EMBL" id="HBHT01003539">
    <property type="protein sequence ID" value="CAD9944573.1"/>
    <property type="molecule type" value="Transcribed_RNA"/>
</dbReference>
<feature type="region of interest" description="Disordered" evidence="3">
    <location>
        <begin position="16"/>
        <end position="120"/>
    </location>
</feature>
<dbReference type="InterPro" id="IPR009071">
    <property type="entry name" value="HMG_box_dom"/>
</dbReference>
<feature type="DNA-binding region" description="HMG box" evidence="2">
    <location>
        <begin position="117"/>
        <end position="200"/>
    </location>
</feature>
<evidence type="ECO:0000256" key="3">
    <source>
        <dbReference type="SAM" id="MobiDB-lite"/>
    </source>
</evidence>
<dbReference type="GO" id="GO:0005634">
    <property type="term" value="C:nucleus"/>
    <property type="evidence" value="ECO:0007669"/>
    <property type="project" value="UniProtKB-UniRule"/>
</dbReference>
<protein>
    <recommendedName>
        <fullName evidence="4">HMG box domain-containing protein</fullName>
    </recommendedName>
</protein>
<feature type="compositionally biased region" description="Basic and acidic residues" evidence="3">
    <location>
        <begin position="551"/>
        <end position="560"/>
    </location>
</feature>
<organism evidence="5">
    <name type="scientific">Entomoneis paludosa</name>
    <dbReference type="NCBI Taxonomy" id="265537"/>
    <lineage>
        <taxon>Eukaryota</taxon>
        <taxon>Sar</taxon>
        <taxon>Stramenopiles</taxon>
        <taxon>Ochrophyta</taxon>
        <taxon>Bacillariophyta</taxon>
        <taxon>Bacillariophyceae</taxon>
        <taxon>Bacillariophycidae</taxon>
        <taxon>Entomoneidaceae</taxon>
        <taxon>Entomoneis</taxon>
    </lineage>
</organism>
<sequence>MTILQATAINSLSITRDQRKTKAKIGGRELTAMSDRSMGARGNNSRFGAASDLEGRRGAIGESKVGAEPASASTSANDETSTSASESKQQSPKPGPAQRSTNPSRKGGRSKKPEGMPSRPLSAYNLFFREQREIIVEERTVALGETTARGKRKRAKISFEELAKLIGGRWKNIAPDELERFKAMAEEDAKRYKSEMEVYSRTAKPDVQERASPPVAAAAAAAAAAASQSSTPSPPRSPSMNAAFDNFAQFQSGTGDVGATVPDRVHPDPMLSRVLGGMHDFLGHDTGSASSSSQPRMYIPDQVQLVHFDQQQPHHYPSHPQQQQTINNNLSSMQHHAYGSHFAPSGVVDHGAHHPANDQHAYSSAVYGDSQPPSQYQRSNFLPQSNQGQQGYPTMPHQRQEHQPPYAPQPYPQQQMVGQYNQLPSSHPYATDMNQYQAPNTNAFQATETFGGITSQQSHQQHSLDHQGVPRSHTYIAPAPAHMDSSLLHLLGGSDGSGASSAPNPGGDTSWMDPRPIAPAADKPPSPLLQAFAEQHEHKSAASSGSSNGSRNDDHPAYGL</sequence>
<feature type="region of interest" description="Disordered" evidence="3">
    <location>
        <begin position="486"/>
        <end position="560"/>
    </location>
</feature>